<dbReference type="OrthoDB" id="40902at2759"/>
<proteinExistence type="predicted"/>
<dbReference type="PANTHER" id="PTHR24347">
    <property type="entry name" value="SERINE/THREONINE-PROTEIN KINASE"/>
    <property type="match status" value="1"/>
</dbReference>
<keyword evidence="3" id="KW-1185">Reference proteome</keyword>
<keyword evidence="2" id="KW-0808">Transferase</keyword>
<feature type="domain" description="Protein kinase" evidence="1">
    <location>
        <begin position="1"/>
        <end position="70"/>
    </location>
</feature>
<dbReference type="SUPFAM" id="SSF56112">
    <property type="entry name" value="Protein kinase-like (PK-like)"/>
    <property type="match status" value="1"/>
</dbReference>
<dbReference type="AlphaFoldDB" id="A0A0P1AJ31"/>
<accession>A0A0P1AJ31</accession>
<keyword evidence="2" id="KW-0418">Kinase</keyword>
<dbReference type="GO" id="GO:0004672">
    <property type="term" value="F:protein kinase activity"/>
    <property type="evidence" value="ECO:0007669"/>
    <property type="project" value="InterPro"/>
</dbReference>
<evidence type="ECO:0000259" key="1">
    <source>
        <dbReference type="PROSITE" id="PS50011"/>
    </source>
</evidence>
<dbReference type="Proteomes" id="UP000054928">
    <property type="component" value="Unassembled WGS sequence"/>
</dbReference>
<dbReference type="GeneID" id="36406022"/>
<dbReference type="GO" id="GO:0005524">
    <property type="term" value="F:ATP binding"/>
    <property type="evidence" value="ECO:0007669"/>
    <property type="project" value="InterPro"/>
</dbReference>
<dbReference type="InterPro" id="IPR000719">
    <property type="entry name" value="Prot_kinase_dom"/>
</dbReference>
<dbReference type="Pfam" id="PF00069">
    <property type="entry name" value="Pkinase"/>
    <property type="match status" value="1"/>
</dbReference>
<sequence>MYLLLRGELPFYGKAKNEVIQKTLHAEINLESDPIWESVSPEGKALLRGLLRKDPTRRLTAQDALQHEWFLTKPIHPLSSGTAVAPLQFDSS</sequence>
<reference evidence="3" key="1">
    <citation type="submission" date="2014-09" db="EMBL/GenBank/DDBJ databases">
        <authorList>
            <person name="Sharma Rahul"/>
            <person name="Thines Marco"/>
        </authorList>
    </citation>
    <scope>NUCLEOTIDE SEQUENCE [LARGE SCALE GENOMIC DNA]</scope>
</reference>
<protein>
    <submittedName>
        <fullName evidence="2">Camk camk1 protein kinase</fullName>
    </submittedName>
</protein>
<evidence type="ECO:0000313" key="2">
    <source>
        <dbReference type="EMBL" id="CEG40784.1"/>
    </source>
</evidence>
<dbReference type="RefSeq" id="XP_024577153.1">
    <property type="nucleotide sequence ID" value="XM_024726480.1"/>
</dbReference>
<dbReference type="InterPro" id="IPR011009">
    <property type="entry name" value="Kinase-like_dom_sf"/>
</dbReference>
<organism evidence="2 3">
    <name type="scientific">Plasmopara halstedii</name>
    <name type="common">Downy mildew of sunflower</name>
    <dbReference type="NCBI Taxonomy" id="4781"/>
    <lineage>
        <taxon>Eukaryota</taxon>
        <taxon>Sar</taxon>
        <taxon>Stramenopiles</taxon>
        <taxon>Oomycota</taxon>
        <taxon>Peronosporomycetes</taxon>
        <taxon>Peronosporales</taxon>
        <taxon>Peronosporaceae</taxon>
        <taxon>Plasmopara</taxon>
    </lineage>
</organism>
<evidence type="ECO:0000313" key="3">
    <source>
        <dbReference type="Proteomes" id="UP000054928"/>
    </source>
</evidence>
<dbReference type="STRING" id="4781.A0A0P1AJ31"/>
<name>A0A0P1AJ31_PLAHL</name>
<dbReference type="EMBL" id="CCYD01000523">
    <property type="protein sequence ID" value="CEG40784.1"/>
    <property type="molecule type" value="Genomic_DNA"/>
</dbReference>
<dbReference type="PROSITE" id="PS50011">
    <property type="entry name" value="PROTEIN_KINASE_DOM"/>
    <property type="match status" value="1"/>
</dbReference>
<dbReference type="Gene3D" id="1.10.510.10">
    <property type="entry name" value="Transferase(Phosphotransferase) domain 1"/>
    <property type="match status" value="1"/>
</dbReference>